<dbReference type="PANTHER" id="PTHR30386">
    <property type="entry name" value="MEMBRANE FUSION SUBUNIT OF EMRAB-TOLC MULTIDRUG EFFLUX PUMP"/>
    <property type="match status" value="1"/>
</dbReference>
<keyword evidence="3" id="KW-0472">Membrane</keyword>
<feature type="coiled-coil region" evidence="2">
    <location>
        <begin position="163"/>
        <end position="197"/>
    </location>
</feature>
<proteinExistence type="inferred from homology"/>
<dbReference type="RefSeq" id="WP_248941396.1">
    <property type="nucleotide sequence ID" value="NZ_JAKIKS010000072.1"/>
</dbReference>
<name>A0ABT0LED2_9GAMM</name>
<feature type="domain" description="Multidrug resistance protein MdtA-like barrel-sandwich hybrid" evidence="4">
    <location>
        <begin position="59"/>
        <end position="250"/>
    </location>
</feature>
<evidence type="ECO:0000256" key="1">
    <source>
        <dbReference type="ARBA" id="ARBA00009477"/>
    </source>
</evidence>
<keyword evidence="3" id="KW-0812">Transmembrane</keyword>
<protein>
    <submittedName>
        <fullName evidence="6">HlyD family secretion protein</fullName>
    </submittedName>
</protein>
<evidence type="ECO:0000313" key="6">
    <source>
        <dbReference type="EMBL" id="MCL1126061.1"/>
    </source>
</evidence>
<dbReference type="Gene3D" id="2.40.30.170">
    <property type="match status" value="1"/>
</dbReference>
<sequence>MPQSLTSPHSTDKPQSSSRSYFIAFFVIISIAFAGFYWWMQIRFIETTNNAYVEADISNISVQVPGYITETNIKDNQHVEKGQLLAQLEDNQYEAKVRQDQAALDSVRAELTTLAAKVDLQQMLISQAKAGVAATGSDLLRAKQQLRRETQLKVKNYSSQDSVDQMRAGFNSAKARLDEAQANFEAKQRELVVYQAQKVEATAKAQQAKAVLALSTIQLSDTQIRAPFSGIIGKRGALSGQYVQPGQALYSLVPDGAVWITANFKETQIQHMKPGQSVQINLDAFPDKVFTGVIDSLSPASGAKFSLLPAENATGNFTKIVQRIPVKIRLSLDEIDSRIVPGLSAVVNVDTSTPVLKEPVIAKVMNE</sequence>
<dbReference type="Proteomes" id="UP001203423">
    <property type="component" value="Unassembled WGS sequence"/>
</dbReference>
<reference evidence="6 7" key="1">
    <citation type="submission" date="2022-01" db="EMBL/GenBank/DDBJ databases">
        <title>Whole genome-based taxonomy of the Shewanellaceae.</title>
        <authorList>
            <person name="Martin-Rodriguez A.J."/>
        </authorList>
    </citation>
    <scope>NUCLEOTIDE SEQUENCE [LARGE SCALE GENOMIC DNA]</scope>
    <source>
        <strain evidence="6 7">DSM 17177</strain>
    </source>
</reference>
<evidence type="ECO:0000313" key="7">
    <source>
        <dbReference type="Proteomes" id="UP001203423"/>
    </source>
</evidence>
<dbReference type="EMBL" id="JAKIKS010000072">
    <property type="protein sequence ID" value="MCL1126061.1"/>
    <property type="molecule type" value="Genomic_DNA"/>
</dbReference>
<evidence type="ECO:0000259" key="5">
    <source>
        <dbReference type="Pfam" id="PF25954"/>
    </source>
</evidence>
<dbReference type="InterPro" id="IPR050739">
    <property type="entry name" value="MFP"/>
</dbReference>
<feature type="domain" description="CusB-like beta-barrel" evidence="5">
    <location>
        <begin position="258"/>
        <end position="300"/>
    </location>
</feature>
<comment type="similarity">
    <text evidence="1">Belongs to the membrane fusion protein (MFP) (TC 8.A.1) family.</text>
</comment>
<accession>A0ABT0LED2</accession>
<dbReference type="Gene3D" id="1.10.287.470">
    <property type="entry name" value="Helix hairpin bin"/>
    <property type="match status" value="2"/>
</dbReference>
<evidence type="ECO:0000259" key="4">
    <source>
        <dbReference type="Pfam" id="PF25917"/>
    </source>
</evidence>
<dbReference type="SUPFAM" id="SSF111369">
    <property type="entry name" value="HlyD-like secretion proteins"/>
    <property type="match status" value="2"/>
</dbReference>
<keyword evidence="7" id="KW-1185">Reference proteome</keyword>
<evidence type="ECO:0000256" key="2">
    <source>
        <dbReference type="SAM" id="Coils"/>
    </source>
</evidence>
<gene>
    <name evidence="6" type="ORF">L2764_16665</name>
</gene>
<dbReference type="InterPro" id="IPR058792">
    <property type="entry name" value="Beta-barrel_RND_2"/>
</dbReference>
<dbReference type="Pfam" id="PF25954">
    <property type="entry name" value="Beta-barrel_RND_2"/>
    <property type="match status" value="1"/>
</dbReference>
<comment type="caution">
    <text evidence="6">The sequence shown here is derived from an EMBL/GenBank/DDBJ whole genome shotgun (WGS) entry which is preliminary data.</text>
</comment>
<evidence type="ECO:0000256" key="3">
    <source>
        <dbReference type="SAM" id="Phobius"/>
    </source>
</evidence>
<keyword evidence="3" id="KW-1133">Transmembrane helix</keyword>
<dbReference type="PANTHER" id="PTHR30386:SF24">
    <property type="entry name" value="MULTIDRUG RESISTANCE EFFLUX PUMP"/>
    <property type="match status" value="1"/>
</dbReference>
<dbReference type="InterPro" id="IPR058625">
    <property type="entry name" value="MdtA-like_BSH"/>
</dbReference>
<dbReference type="Pfam" id="PF25917">
    <property type="entry name" value="BSH_RND"/>
    <property type="match status" value="1"/>
</dbReference>
<dbReference type="Gene3D" id="2.40.50.100">
    <property type="match status" value="1"/>
</dbReference>
<feature type="transmembrane region" description="Helical" evidence="3">
    <location>
        <begin position="21"/>
        <end position="40"/>
    </location>
</feature>
<keyword evidence="2" id="KW-0175">Coiled coil</keyword>
<organism evidence="6 7">
    <name type="scientific">Shewanella surugensis</name>
    <dbReference type="NCBI Taxonomy" id="212020"/>
    <lineage>
        <taxon>Bacteria</taxon>
        <taxon>Pseudomonadati</taxon>
        <taxon>Pseudomonadota</taxon>
        <taxon>Gammaproteobacteria</taxon>
        <taxon>Alteromonadales</taxon>
        <taxon>Shewanellaceae</taxon>
        <taxon>Shewanella</taxon>
    </lineage>
</organism>